<feature type="transmembrane region" description="Helical" evidence="8">
    <location>
        <begin position="75"/>
        <end position="100"/>
    </location>
</feature>
<feature type="transmembrane region" description="Helical" evidence="8">
    <location>
        <begin position="278"/>
        <end position="296"/>
    </location>
</feature>
<dbReference type="Pfam" id="PF04258">
    <property type="entry name" value="Peptidase_A22B"/>
    <property type="match status" value="1"/>
</dbReference>
<reference evidence="9 10" key="1">
    <citation type="submission" date="2024-03" db="EMBL/GenBank/DDBJ databases">
        <title>The Acrasis kona genome and developmental transcriptomes reveal deep origins of eukaryotic multicellular pathways.</title>
        <authorList>
            <person name="Sheikh S."/>
            <person name="Fu C.-J."/>
            <person name="Brown M.W."/>
            <person name="Baldauf S.L."/>
        </authorList>
    </citation>
    <scope>NUCLEOTIDE SEQUENCE [LARGE SCALE GENOMIC DNA]</scope>
    <source>
        <strain evidence="9 10">ATCC MYA-3509</strain>
    </source>
</reference>
<feature type="transmembrane region" description="Helical" evidence="8">
    <location>
        <begin position="43"/>
        <end position="63"/>
    </location>
</feature>
<proteinExistence type="inferred from homology"/>
<organism evidence="9 10">
    <name type="scientific">Acrasis kona</name>
    <dbReference type="NCBI Taxonomy" id="1008807"/>
    <lineage>
        <taxon>Eukaryota</taxon>
        <taxon>Discoba</taxon>
        <taxon>Heterolobosea</taxon>
        <taxon>Tetramitia</taxon>
        <taxon>Eutetramitia</taxon>
        <taxon>Acrasidae</taxon>
        <taxon>Acrasis</taxon>
    </lineage>
</organism>
<accession>A0AAW2Z7I9</accession>
<dbReference type="PANTHER" id="PTHR12174:SF23">
    <property type="entry name" value="MINOR HISTOCOMPATIBILITY ANTIGEN H13"/>
    <property type="match status" value="1"/>
</dbReference>
<comment type="similarity">
    <text evidence="2">Belongs to the peptidase A22B family.</text>
</comment>
<dbReference type="GO" id="GO:0042500">
    <property type="term" value="F:aspartic endopeptidase activity, intramembrane cleaving"/>
    <property type="evidence" value="ECO:0007669"/>
    <property type="project" value="InterPro"/>
</dbReference>
<feature type="transmembrane region" description="Helical" evidence="8">
    <location>
        <begin position="121"/>
        <end position="140"/>
    </location>
</feature>
<evidence type="ECO:0000256" key="7">
    <source>
        <dbReference type="ARBA" id="ARBA00023136"/>
    </source>
</evidence>
<dbReference type="GO" id="GO:0098553">
    <property type="term" value="C:lumenal side of endoplasmic reticulum membrane"/>
    <property type="evidence" value="ECO:0007669"/>
    <property type="project" value="TreeGrafter"/>
</dbReference>
<dbReference type="AlphaFoldDB" id="A0AAW2Z7I9"/>
<keyword evidence="4" id="KW-0378">Hydrolase</keyword>
<keyword evidence="10" id="KW-1185">Reference proteome</keyword>
<feature type="transmembrane region" description="Helical" evidence="8">
    <location>
        <begin position="170"/>
        <end position="187"/>
    </location>
</feature>
<evidence type="ECO:0000313" key="10">
    <source>
        <dbReference type="Proteomes" id="UP001431209"/>
    </source>
</evidence>
<comment type="caution">
    <text evidence="9">The sequence shown here is derived from an EMBL/GenBank/DDBJ whole genome shotgun (WGS) entry which is preliminary data.</text>
</comment>
<dbReference type="Proteomes" id="UP001431209">
    <property type="component" value="Unassembled WGS sequence"/>
</dbReference>
<sequence>MVDQDLLVSYVALFTLAVIPIYFGAHQSLKPSKVEAMQAKDAYMFPVMGSIVLFSLYLAFKFLSKEWINFLMSGYFMVLGIGAVSAALEPFISKIVPYKWSQKKTKKEVKFTLPFYGEVKLSYVDIIGGFFGLVIGAWYITTKNWVANNIFGECFSLVSISLIQLGNFKVAAILLVGLFFYDIFWVFGTDVMVTVAKSFDAPIKVVYPRATGFSLLGLGDIVIPGIFIALMLRFDQHLAKKRGGKNQKLYFNIVFASYVVGLVTTILVLHVFKAGQPALLYIVPCVLGSVILTAVLKGDVKELLAYKDEDLIAKKEVKAEKAE</sequence>
<evidence type="ECO:0000313" key="9">
    <source>
        <dbReference type="EMBL" id="KAL0485777.1"/>
    </source>
</evidence>
<keyword evidence="3 8" id="KW-0812">Transmembrane</keyword>
<dbReference type="GO" id="GO:0033619">
    <property type="term" value="P:membrane protein proteolysis"/>
    <property type="evidence" value="ECO:0007669"/>
    <property type="project" value="TreeGrafter"/>
</dbReference>
<dbReference type="EMBL" id="JAOPGA020001165">
    <property type="protein sequence ID" value="KAL0485777.1"/>
    <property type="molecule type" value="Genomic_DNA"/>
</dbReference>
<evidence type="ECO:0000256" key="6">
    <source>
        <dbReference type="ARBA" id="ARBA00022989"/>
    </source>
</evidence>
<dbReference type="SMART" id="SM00730">
    <property type="entry name" value="PSN"/>
    <property type="match status" value="1"/>
</dbReference>
<keyword evidence="6 8" id="KW-1133">Transmembrane helix</keyword>
<evidence type="ECO:0000256" key="2">
    <source>
        <dbReference type="ARBA" id="ARBA00006859"/>
    </source>
</evidence>
<feature type="transmembrane region" description="Helical" evidence="8">
    <location>
        <begin position="249"/>
        <end position="272"/>
    </location>
</feature>
<dbReference type="InterPro" id="IPR007369">
    <property type="entry name" value="Peptidase_A22B_SPP"/>
</dbReference>
<name>A0AAW2Z7I9_9EUKA</name>
<keyword evidence="5" id="KW-0256">Endoplasmic reticulum</keyword>
<evidence type="ECO:0000256" key="5">
    <source>
        <dbReference type="ARBA" id="ARBA00022824"/>
    </source>
</evidence>
<feature type="transmembrane region" description="Helical" evidence="8">
    <location>
        <begin position="6"/>
        <end position="23"/>
    </location>
</feature>
<comment type="subcellular location">
    <subcellularLocation>
        <location evidence="1">Endoplasmic reticulum membrane</location>
        <topology evidence="1">Multi-pass membrane protein</topology>
    </subcellularLocation>
</comment>
<evidence type="ECO:0000256" key="4">
    <source>
        <dbReference type="ARBA" id="ARBA00022801"/>
    </source>
</evidence>
<dbReference type="PANTHER" id="PTHR12174">
    <property type="entry name" value="SIGNAL PEPTIDE PEPTIDASE"/>
    <property type="match status" value="1"/>
</dbReference>
<protein>
    <submittedName>
        <fullName evidence="9">Hm13</fullName>
    </submittedName>
</protein>
<gene>
    <name evidence="9" type="ORF">AKO1_003232</name>
</gene>
<dbReference type="InterPro" id="IPR006639">
    <property type="entry name" value="Preselin/SPP"/>
</dbReference>
<evidence type="ECO:0000256" key="3">
    <source>
        <dbReference type="ARBA" id="ARBA00022692"/>
    </source>
</evidence>
<dbReference type="GO" id="GO:0006465">
    <property type="term" value="P:signal peptide processing"/>
    <property type="evidence" value="ECO:0007669"/>
    <property type="project" value="TreeGrafter"/>
</dbReference>
<feature type="transmembrane region" description="Helical" evidence="8">
    <location>
        <begin position="207"/>
        <end position="229"/>
    </location>
</feature>
<evidence type="ECO:0000256" key="1">
    <source>
        <dbReference type="ARBA" id="ARBA00004477"/>
    </source>
</evidence>
<evidence type="ECO:0000256" key="8">
    <source>
        <dbReference type="SAM" id="Phobius"/>
    </source>
</evidence>
<dbReference type="GO" id="GO:0098554">
    <property type="term" value="C:cytoplasmic side of endoplasmic reticulum membrane"/>
    <property type="evidence" value="ECO:0007669"/>
    <property type="project" value="TreeGrafter"/>
</dbReference>
<keyword evidence="7 8" id="KW-0472">Membrane</keyword>